<proteinExistence type="predicted"/>
<dbReference type="EMBL" id="AECZ01000010">
    <property type="protein sequence ID" value="EFL51473.1"/>
    <property type="molecule type" value="Genomic_DNA"/>
</dbReference>
<evidence type="ECO:0000256" key="2">
    <source>
        <dbReference type="SAM" id="SignalP"/>
    </source>
</evidence>
<comment type="caution">
    <text evidence="3">The sequence shown here is derived from an EMBL/GenBank/DDBJ whole genome shotgun (WGS) entry which is preliminary data.</text>
</comment>
<dbReference type="eggNOG" id="ENOG5031H5K">
    <property type="taxonomic scope" value="Bacteria"/>
</dbReference>
<feature type="chain" id="PRO_5003148178" evidence="2">
    <location>
        <begin position="21"/>
        <end position="117"/>
    </location>
</feature>
<sequence precursor="true">MARAQLVAAMAFFLAGLNFAAAPAGAVGLFVCVDGAGRQVCVVDTGNMTEFTPSRLCNTSCPACAGRCDGAPYYPSKTGHWEKRWQVAPGMENNMMRPGPDLRQDAKTIRDEGLVGN</sequence>
<feature type="signal peptide" evidence="2">
    <location>
        <begin position="1"/>
        <end position="20"/>
    </location>
</feature>
<evidence type="ECO:0000313" key="3">
    <source>
        <dbReference type="EMBL" id="EFL51473.1"/>
    </source>
</evidence>
<dbReference type="Proteomes" id="UP000006250">
    <property type="component" value="Unassembled WGS sequence"/>
</dbReference>
<gene>
    <name evidence="3" type="ORF">DesfrDRAFT_1912</name>
</gene>
<reference evidence="3 4" key="1">
    <citation type="submission" date="2010-08" db="EMBL/GenBank/DDBJ databases">
        <title>The draft genome of Desulfovibrio fructosovorans JJ.</title>
        <authorList>
            <consortium name="US DOE Joint Genome Institute (JGI-PGF)"/>
            <person name="Lucas S."/>
            <person name="Copeland A."/>
            <person name="Lapidus A."/>
            <person name="Cheng J.-F."/>
            <person name="Bruce D."/>
            <person name="Goodwin L."/>
            <person name="Pitluck S."/>
            <person name="Land M.L."/>
            <person name="Hauser L."/>
            <person name="Chang Y.-J."/>
            <person name="Jeffries C."/>
            <person name="Wall J.D."/>
            <person name="Stahl D.A."/>
            <person name="Arkin A.P."/>
            <person name="Dehal P."/>
            <person name="Stolyar S.M."/>
            <person name="Hazen T.C."/>
            <person name="Woyke T.J."/>
        </authorList>
    </citation>
    <scope>NUCLEOTIDE SEQUENCE [LARGE SCALE GENOMIC DNA]</scope>
    <source>
        <strain evidence="3 4">JJ</strain>
    </source>
</reference>
<accession>E1JWB3</accession>
<keyword evidence="4" id="KW-1185">Reference proteome</keyword>
<dbReference type="RefSeq" id="WP_005993313.1">
    <property type="nucleotide sequence ID" value="NZ_AECZ01000010.1"/>
</dbReference>
<dbReference type="AlphaFoldDB" id="E1JWB3"/>
<keyword evidence="2" id="KW-0732">Signal</keyword>
<evidence type="ECO:0000256" key="1">
    <source>
        <dbReference type="SAM" id="MobiDB-lite"/>
    </source>
</evidence>
<feature type="region of interest" description="Disordered" evidence="1">
    <location>
        <begin position="91"/>
        <end position="117"/>
    </location>
</feature>
<name>E1JWB3_SOLFR</name>
<organism evidence="3 4">
    <name type="scientific">Solidesulfovibrio fructosivorans JJ]</name>
    <dbReference type="NCBI Taxonomy" id="596151"/>
    <lineage>
        <taxon>Bacteria</taxon>
        <taxon>Pseudomonadati</taxon>
        <taxon>Thermodesulfobacteriota</taxon>
        <taxon>Desulfovibrionia</taxon>
        <taxon>Desulfovibrionales</taxon>
        <taxon>Desulfovibrionaceae</taxon>
        <taxon>Solidesulfovibrio</taxon>
    </lineage>
</organism>
<feature type="compositionally biased region" description="Basic and acidic residues" evidence="1">
    <location>
        <begin position="100"/>
        <end position="117"/>
    </location>
</feature>
<protein>
    <submittedName>
        <fullName evidence="3">Uncharacterized protein</fullName>
    </submittedName>
</protein>
<evidence type="ECO:0000313" key="4">
    <source>
        <dbReference type="Proteomes" id="UP000006250"/>
    </source>
</evidence>